<accession>A0A9D1FNA6</accession>
<organism evidence="1 2">
    <name type="scientific">Candidatus Merdivicinus excrementipullorum</name>
    <dbReference type="NCBI Taxonomy" id="2840867"/>
    <lineage>
        <taxon>Bacteria</taxon>
        <taxon>Bacillati</taxon>
        <taxon>Bacillota</taxon>
        <taxon>Clostridia</taxon>
        <taxon>Eubacteriales</taxon>
        <taxon>Oscillospiraceae</taxon>
        <taxon>Oscillospiraceae incertae sedis</taxon>
        <taxon>Candidatus Merdivicinus</taxon>
    </lineage>
</organism>
<evidence type="ECO:0000313" key="2">
    <source>
        <dbReference type="Proteomes" id="UP000824002"/>
    </source>
</evidence>
<dbReference type="AlphaFoldDB" id="A0A9D1FNA6"/>
<reference evidence="1" key="1">
    <citation type="submission" date="2020-10" db="EMBL/GenBank/DDBJ databases">
        <authorList>
            <person name="Gilroy R."/>
        </authorList>
    </citation>
    <scope>NUCLEOTIDE SEQUENCE</scope>
    <source>
        <strain evidence="1">CHK199-13235</strain>
    </source>
</reference>
<gene>
    <name evidence="1" type="ORF">IAB51_08495</name>
</gene>
<comment type="caution">
    <text evidence="1">The sequence shown here is derived from an EMBL/GenBank/DDBJ whole genome shotgun (WGS) entry which is preliminary data.</text>
</comment>
<dbReference type="EMBL" id="DVJP01000054">
    <property type="protein sequence ID" value="HIS76832.1"/>
    <property type="molecule type" value="Genomic_DNA"/>
</dbReference>
<reference evidence="1" key="2">
    <citation type="journal article" date="2021" name="PeerJ">
        <title>Extensive microbial diversity within the chicken gut microbiome revealed by metagenomics and culture.</title>
        <authorList>
            <person name="Gilroy R."/>
            <person name="Ravi A."/>
            <person name="Getino M."/>
            <person name="Pursley I."/>
            <person name="Horton D.L."/>
            <person name="Alikhan N.F."/>
            <person name="Baker D."/>
            <person name="Gharbi K."/>
            <person name="Hall N."/>
            <person name="Watson M."/>
            <person name="Adriaenssens E.M."/>
            <person name="Foster-Nyarko E."/>
            <person name="Jarju S."/>
            <person name="Secka A."/>
            <person name="Antonio M."/>
            <person name="Oren A."/>
            <person name="Chaudhuri R.R."/>
            <person name="La Ragione R."/>
            <person name="Hildebrand F."/>
            <person name="Pallen M.J."/>
        </authorList>
    </citation>
    <scope>NUCLEOTIDE SEQUENCE</scope>
    <source>
        <strain evidence="1">CHK199-13235</strain>
    </source>
</reference>
<name>A0A9D1FNA6_9FIRM</name>
<sequence length="57" mass="6459">MENRTFEIRYCLKEGQNICVEVTTRQGEAQAVKRCLYQEENCPPCPLAASCPAHNNT</sequence>
<evidence type="ECO:0000313" key="1">
    <source>
        <dbReference type="EMBL" id="HIS76832.1"/>
    </source>
</evidence>
<dbReference type="Proteomes" id="UP000824002">
    <property type="component" value="Unassembled WGS sequence"/>
</dbReference>
<protein>
    <submittedName>
        <fullName evidence="1">Uncharacterized protein</fullName>
    </submittedName>
</protein>
<proteinExistence type="predicted"/>